<dbReference type="Gene3D" id="3.40.50.720">
    <property type="entry name" value="NAD(P)-binding Rossmann-like Domain"/>
    <property type="match status" value="2"/>
</dbReference>
<accession>A0ABT1NDD6</accession>
<evidence type="ECO:0000313" key="5">
    <source>
        <dbReference type="Proteomes" id="UP001651880"/>
    </source>
</evidence>
<feature type="transmembrane region" description="Helical" evidence="2">
    <location>
        <begin position="7"/>
        <end position="28"/>
    </location>
</feature>
<keyword evidence="2" id="KW-0472">Membrane</keyword>
<comment type="similarity">
    <text evidence="1">Belongs to the polysaccharide synthase family.</text>
</comment>
<dbReference type="InterPro" id="IPR051203">
    <property type="entry name" value="Polysaccharide_Synthase-Rel"/>
</dbReference>
<dbReference type="PANTHER" id="PTHR43318">
    <property type="entry name" value="UDP-N-ACETYLGLUCOSAMINE 4,6-DEHYDRATASE"/>
    <property type="match status" value="1"/>
</dbReference>
<dbReference type="CDD" id="cd05237">
    <property type="entry name" value="UDP_invert_4-6DH_SDR_e"/>
    <property type="match status" value="1"/>
</dbReference>
<feature type="transmembrane region" description="Helical" evidence="2">
    <location>
        <begin position="75"/>
        <end position="97"/>
    </location>
</feature>
<evidence type="ECO:0000313" key="4">
    <source>
        <dbReference type="EMBL" id="MCQ1529151.1"/>
    </source>
</evidence>
<feature type="transmembrane region" description="Helical" evidence="2">
    <location>
        <begin position="103"/>
        <end position="123"/>
    </location>
</feature>
<dbReference type="Pfam" id="PF02719">
    <property type="entry name" value="Polysacc_synt_2"/>
    <property type="match status" value="1"/>
</dbReference>
<name>A0ABT1NDD6_9FIRM</name>
<dbReference type="Pfam" id="PF13727">
    <property type="entry name" value="CoA_binding_3"/>
    <property type="match status" value="1"/>
</dbReference>
<dbReference type="PANTHER" id="PTHR43318:SF1">
    <property type="entry name" value="POLYSACCHARIDE BIOSYNTHESIS PROTEIN EPSC-RELATED"/>
    <property type="match status" value="1"/>
</dbReference>
<keyword evidence="2" id="KW-1133">Transmembrane helix</keyword>
<feature type="transmembrane region" description="Helical" evidence="2">
    <location>
        <begin position="40"/>
        <end position="63"/>
    </location>
</feature>
<dbReference type="SUPFAM" id="SSF51735">
    <property type="entry name" value="NAD(P)-binding Rossmann-fold domains"/>
    <property type="match status" value="2"/>
</dbReference>
<dbReference type="RefSeq" id="WP_255226667.1">
    <property type="nucleotide sequence ID" value="NZ_JAJEKE010000003.1"/>
</dbReference>
<evidence type="ECO:0000259" key="3">
    <source>
        <dbReference type="Pfam" id="PF02719"/>
    </source>
</evidence>
<keyword evidence="2" id="KW-0812">Transmembrane</keyword>
<protein>
    <submittedName>
        <fullName evidence="4">Polysaccharide biosynthesis protein</fullName>
    </submittedName>
</protein>
<organism evidence="4 5">
    <name type="scientific">Lutispora saccharofermentans</name>
    <dbReference type="NCBI Taxonomy" id="3024236"/>
    <lineage>
        <taxon>Bacteria</taxon>
        <taxon>Bacillati</taxon>
        <taxon>Bacillota</taxon>
        <taxon>Clostridia</taxon>
        <taxon>Lutisporales</taxon>
        <taxon>Lutisporaceae</taxon>
        <taxon>Lutispora</taxon>
    </lineage>
</organism>
<dbReference type="EMBL" id="JAJEKE010000003">
    <property type="protein sequence ID" value="MCQ1529151.1"/>
    <property type="molecule type" value="Genomic_DNA"/>
</dbReference>
<comment type="caution">
    <text evidence="4">The sequence shown here is derived from an EMBL/GenBank/DDBJ whole genome shotgun (WGS) entry which is preliminary data.</text>
</comment>
<dbReference type="InterPro" id="IPR036291">
    <property type="entry name" value="NAD(P)-bd_dom_sf"/>
</dbReference>
<dbReference type="Proteomes" id="UP001651880">
    <property type="component" value="Unassembled WGS sequence"/>
</dbReference>
<evidence type="ECO:0000256" key="1">
    <source>
        <dbReference type="ARBA" id="ARBA00007430"/>
    </source>
</evidence>
<evidence type="ECO:0000256" key="2">
    <source>
        <dbReference type="SAM" id="Phobius"/>
    </source>
</evidence>
<dbReference type="InterPro" id="IPR003869">
    <property type="entry name" value="Polysac_CapD-like"/>
</dbReference>
<sequence>MKAFTRKLFLLIIDIIIVNFAILLALYFRFDGIIEHRFMIAYLKTAISLTVIKISIYMIMGLYNSLWSYAGIDELIQIFYATCLDSIFSFGFGIISGNRLPRTVYFMGWILTFLFLSGFRFSYRILRRIRNKSFKTVKGGNRILIIGAGEAGSLLIKELKKNEEPDFVIVGVIDDNSRKHNATINGVPVLGDRSIIIDTVKRERIDEIIFAIPSAAKNDMREIFQICKETDCKLRTLPNLYQIVDGTININQIRDVQIEDLLGRDQISLEMQGISGFLRDQTVLITGGGGSIGSELCRQISKFSPKKILILDIYENNAYELYNEIKYTYESDVELEVIIASVRDKHKIEEVFEKYRPTVVFHAAAHKHVPLMEQSPEEAIKNNVIGTLNVAQAADQYKTEKFVLISTDKAVNPTNVMGASKRLAEMIVQSIQKISRTEYAVVRFGNVLGSNGSVIPLFKKQIAHGGPVTVTDPDVTRYFMTIPEAVQLVIQAGSMAKGGEIFILDMGEPVRIYDLACDLIRLSGFEPEVDIKIEYIGLRPGEKLFEELLMDEEGIESTLHPQIFIGKAFDIDYYKLLEDIDKLKENLNSPDRLISQLMLIVPTFSNDNIEAAATKDNRTH</sequence>
<reference evidence="4 5" key="1">
    <citation type="submission" date="2021-10" db="EMBL/GenBank/DDBJ databases">
        <title>Lutispora strain m25 sp. nov., a thermophilic, non-spore-forming bacterium isolated from a lab-scale methanogenic bioreactor digesting anaerobic sludge.</title>
        <authorList>
            <person name="El Houari A."/>
            <person name="Mcdonald J."/>
        </authorList>
    </citation>
    <scope>NUCLEOTIDE SEQUENCE [LARGE SCALE GENOMIC DNA]</scope>
    <source>
        <strain evidence="5">m25</strain>
    </source>
</reference>
<proteinExistence type="inferred from homology"/>
<feature type="domain" description="Polysaccharide biosynthesis protein CapD-like" evidence="3">
    <location>
        <begin position="283"/>
        <end position="566"/>
    </location>
</feature>
<gene>
    <name evidence="4" type="ORF">LJD61_06260</name>
</gene>
<keyword evidence="5" id="KW-1185">Reference proteome</keyword>